<dbReference type="OrthoDB" id="9801785at2"/>
<feature type="domain" description="NAD(P)-binding" evidence="9">
    <location>
        <begin position="4"/>
        <end position="294"/>
    </location>
</feature>
<dbReference type="InterPro" id="IPR005888">
    <property type="entry name" value="dTDP_Gluc_deHydtase"/>
</dbReference>
<dbReference type="SUPFAM" id="SSF51735">
    <property type="entry name" value="NAD(P)-binding Rossmann-fold domains"/>
    <property type="match status" value="1"/>
</dbReference>
<evidence type="ECO:0000256" key="1">
    <source>
        <dbReference type="ARBA" id="ARBA00001539"/>
    </source>
</evidence>
<dbReference type="GO" id="GO:0008460">
    <property type="term" value="F:dTDP-glucose 4,6-dehydratase activity"/>
    <property type="evidence" value="ECO:0007669"/>
    <property type="project" value="UniProtKB-EC"/>
</dbReference>
<evidence type="ECO:0000256" key="2">
    <source>
        <dbReference type="ARBA" id="ARBA00001911"/>
    </source>
</evidence>
<dbReference type="AlphaFoldDB" id="A0A5B8MA99"/>
<keyword evidence="11" id="KW-1185">Reference proteome</keyword>
<evidence type="ECO:0000256" key="6">
    <source>
        <dbReference type="ARBA" id="ARBA00023027"/>
    </source>
</evidence>
<dbReference type="InterPro" id="IPR036291">
    <property type="entry name" value="NAD(P)-bd_dom_sf"/>
</dbReference>
<evidence type="ECO:0000256" key="5">
    <source>
        <dbReference type="ARBA" id="ARBA00016977"/>
    </source>
</evidence>
<evidence type="ECO:0000313" key="11">
    <source>
        <dbReference type="Proteomes" id="UP000320216"/>
    </source>
</evidence>
<dbReference type="PANTHER" id="PTHR43000">
    <property type="entry name" value="DTDP-D-GLUCOSE 4,6-DEHYDRATASE-RELATED"/>
    <property type="match status" value="1"/>
</dbReference>
<evidence type="ECO:0000313" key="10">
    <source>
        <dbReference type="EMBL" id="QDZ16430.1"/>
    </source>
</evidence>
<dbReference type="Gene3D" id="3.40.50.720">
    <property type="entry name" value="NAD(P)-binding Rossmann-like Domain"/>
    <property type="match status" value="1"/>
</dbReference>
<evidence type="ECO:0000256" key="7">
    <source>
        <dbReference type="ARBA" id="ARBA00023239"/>
    </source>
</evidence>
<dbReference type="EMBL" id="CP042305">
    <property type="protein sequence ID" value="QDZ16430.1"/>
    <property type="molecule type" value="Genomic_DNA"/>
</dbReference>
<dbReference type="Pfam" id="PF16363">
    <property type="entry name" value="GDP_Man_Dehyd"/>
    <property type="match status" value="1"/>
</dbReference>
<evidence type="ECO:0000256" key="3">
    <source>
        <dbReference type="ARBA" id="ARBA00008178"/>
    </source>
</evidence>
<evidence type="ECO:0000259" key="9">
    <source>
        <dbReference type="Pfam" id="PF16363"/>
    </source>
</evidence>
<dbReference type="EC" id="4.2.1.46" evidence="4 8"/>
<proteinExistence type="inferred from homology"/>
<gene>
    <name evidence="10" type="primary">rfbB</name>
    <name evidence="10" type="ORF">FPZ11_18255</name>
</gene>
<comment type="cofactor">
    <cofactor evidence="2 8">
        <name>NAD(+)</name>
        <dbReference type="ChEBI" id="CHEBI:57540"/>
    </cofactor>
</comment>
<dbReference type="GO" id="GO:0009225">
    <property type="term" value="P:nucleotide-sugar metabolic process"/>
    <property type="evidence" value="ECO:0007669"/>
    <property type="project" value="InterPro"/>
</dbReference>
<comment type="catalytic activity">
    <reaction evidence="1 8">
        <text>dTDP-alpha-D-glucose = dTDP-4-dehydro-6-deoxy-alpha-D-glucose + H2O</text>
        <dbReference type="Rhea" id="RHEA:17221"/>
        <dbReference type="ChEBI" id="CHEBI:15377"/>
        <dbReference type="ChEBI" id="CHEBI:57477"/>
        <dbReference type="ChEBI" id="CHEBI:57649"/>
        <dbReference type="EC" id="4.2.1.46"/>
    </reaction>
</comment>
<name>A0A5B8MA99_9MICO</name>
<organism evidence="10 11">
    <name type="scientific">Humibacter ginsenosidimutans</name>
    <dbReference type="NCBI Taxonomy" id="2599293"/>
    <lineage>
        <taxon>Bacteria</taxon>
        <taxon>Bacillati</taxon>
        <taxon>Actinomycetota</taxon>
        <taxon>Actinomycetes</taxon>
        <taxon>Micrococcales</taxon>
        <taxon>Microbacteriaceae</taxon>
        <taxon>Humibacter</taxon>
    </lineage>
</organism>
<dbReference type="Proteomes" id="UP000320216">
    <property type="component" value="Chromosome"/>
</dbReference>
<dbReference type="Gene3D" id="3.90.25.10">
    <property type="entry name" value="UDP-galactose 4-epimerase, domain 1"/>
    <property type="match status" value="1"/>
</dbReference>
<evidence type="ECO:0000256" key="8">
    <source>
        <dbReference type="RuleBase" id="RU004473"/>
    </source>
</evidence>
<keyword evidence="7 8" id="KW-0456">Lyase</keyword>
<dbReference type="CDD" id="cd05246">
    <property type="entry name" value="dTDP_GD_SDR_e"/>
    <property type="match status" value="1"/>
</dbReference>
<accession>A0A5B8MA99</accession>
<evidence type="ECO:0000256" key="4">
    <source>
        <dbReference type="ARBA" id="ARBA00011990"/>
    </source>
</evidence>
<dbReference type="NCBIfam" id="TIGR01181">
    <property type="entry name" value="dTDP_gluc_dehyt"/>
    <property type="match status" value="1"/>
</dbReference>
<protein>
    <recommendedName>
        <fullName evidence="5 8">dTDP-glucose 4,6-dehydratase</fullName>
        <ecNumber evidence="4 8">4.2.1.46</ecNumber>
    </recommendedName>
</protein>
<reference evidence="10 11" key="1">
    <citation type="submission" date="2019-07" db="EMBL/GenBank/DDBJ databases">
        <title>Full genome sequence of Humibacter sp. WJ7-1.</title>
        <authorList>
            <person name="Im W.-T."/>
        </authorList>
    </citation>
    <scope>NUCLEOTIDE SEQUENCE [LARGE SCALE GENOMIC DNA]</scope>
    <source>
        <strain evidence="10 11">WJ7-1</strain>
    </source>
</reference>
<dbReference type="RefSeq" id="WP_146322434.1">
    <property type="nucleotide sequence ID" value="NZ_CP042305.1"/>
</dbReference>
<sequence length="331" mass="36824">MKILVTGGAGFIGSNFVHFVLENTEHSVTVLDKLTYAGNRASLDGLPDDRFAFVKGDIADAELVDGLFTEHDAVVHYAAESHNDNSLSDPSPFVHTNLVGTFTLLEAARRHGIRFHHISTDEVYGDLELDDPARFTESTPYNPSSPYSSTKAGSDLLVRAWVRSFGVEATISNCSNNYGPYQHVEKFIPRQITNVLRGERPKLYGTGENVRDWIHADDHSSAVLTILEKGRIGETYLIGADGEKNNKQVVELILAELGQPSDAYDLVADRPGHDLRYAIDSTKLRSELGWMPRYGDFAAGLAATIQWYRDHENWWGPQKAATEDRYRAQGQ</sequence>
<dbReference type="KEGG" id="huw:FPZ11_18255"/>
<comment type="similarity">
    <text evidence="3 8">Belongs to the NAD(P)-dependent epimerase/dehydratase family. dTDP-glucose dehydratase subfamily.</text>
</comment>
<dbReference type="InterPro" id="IPR016040">
    <property type="entry name" value="NAD(P)-bd_dom"/>
</dbReference>
<keyword evidence="6" id="KW-0520">NAD</keyword>